<proteinExistence type="predicted"/>
<comment type="caution">
    <text evidence="1">The sequence shown here is derived from an EMBL/GenBank/DDBJ whole genome shotgun (WGS) entry which is preliminary data.</text>
</comment>
<gene>
    <name evidence="1" type="ORF">PC117_g6161</name>
</gene>
<dbReference type="AlphaFoldDB" id="A0A8T1E5G9"/>
<dbReference type="Proteomes" id="UP000736787">
    <property type="component" value="Unassembled WGS sequence"/>
</dbReference>
<sequence length="73" mass="8133">MLAVAQTLVIGAKTCSQPEWTHEFWSTLRLEYASVENGLKIAPNDLAMKREQLKRFLSKCSGVTRAGGYTKCV</sequence>
<organism evidence="1 2">
    <name type="scientific">Phytophthora cactorum</name>
    <dbReference type="NCBI Taxonomy" id="29920"/>
    <lineage>
        <taxon>Eukaryota</taxon>
        <taxon>Sar</taxon>
        <taxon>Stramenopiles</taxon>
        <taxon>Oomycota</taxon>
        <taxon>Peronosporomycetes</taxon>
        <taxon>Peronosporales</taxon>
        <taxon>Peronosporaceae</taxon>
        <taxon>Phytophthora</taxon>
    </lineage>
</organism>
<evidence type="ECO:0000313" key="1">
    <source>
        <dbReference type="EMBL" id="KAG2948278.1"/>
    </source>
</evidence>
<protein>
    <submittedName>
        <fullName evidence="1">Uncharacterized protein</fullName>
    </submittedName>
</protein>
<accession>A0A8T1E5G9</accession>
<dbReference type="EMBL" id="RCMK01000114">
    <property type="protein sequence ID" value="KAG2948278.1"/>
    <property type="molecule type" value="Genomic_DNA"/>
</dbReference>
<name>A0A8T1E5G9_9STRA</name>
<reference evidence="1" key="1">
    <citation type="submission" date="2018-10" db="EMBL/GenBank/DDBJ databases">
        <title>Effector identification in a new, highly contiguous assembly of the strawberry crown rot pathogen Phytophthora cactorum.</title>
        <authorList>
            <person name="Armitage A.D."/>
            <person name="Nellist C.F."/>
            <person name="Bates H."/>
            <person name="Vickerstaff R.J."/>
            <person name="Harrison R.J."/>
        </authorList>
    </citation>
    <scope>NUCLEOTIDE SEQUENCE</scope>
    <source>
        <strain evidence="1">4040</strain>
    </source>
</reference>
<evidence type="ECO:0000313" key="2">
    <source>
        <dbReference type="Proteomes" id="UP000736787"/>
    </source>
</evidence>